<reference evidence="7" key="1">
    <citation type="journal article" date="2019" name="Int. J. Syst. Evol. Microbiol.">
        <title>The Global Catalogue of Microorganisms (GCM) 10K type strain sequencing project: providing services to taxonomists for standard genome sequencing and annotation.</title>
        <authorList>
            <consortium name="The Broad Institute Genomics Platform"/>
            <consortium name="The Broad Institute Genome Sequencing Center for Infectious Disease"/>
            <person name="Wu L."/>
            <person name="Ma J."/>
        </authorList>
    </citation>
    <scope>NUCLEOTIDE SEQUENCE [LARGE SCALE GENOMIC DNA]</scope>
    <source>
        <strain evidence="7">JCM 9458</strain>
    </source>
</reference>
<evidence type="ECO:0000313" key="7">
    <source>
        <dbReference type="Proteomes" id="UP001501676"/>
    </source>
</evidence>
<evidence type="ECO:0000256" key="2">
    <source>
        <dbReference type="ARBA" id="ARBA00023125"/>
    </source>
</evidence>
<evidence type="ECO:0000259" key="5">
    <source>
        <dbReference type="PROSITE" id="PS50977"/>
    </source>
</evidence>
<protein>
    <recommendedName>
        <fullName evidence="5">HTH tetR-type domain-containing protein</fullName>
    </recommendedName>
</protein>
<dbReference type="InterPro" id="IPR001647">
    <property type="entry name" value="HTH_TetR"/>
</dbReference>
<dbReference type="Gene3D" id="1.10.357.10">
    <property type="entry name" value="Tetracycline Repressor, domain 2"/>
    <property type="match status" value="1"/>
</dbReference>
<dbReference type="Pfam" id="PF17940">
    <property type="entry name" value="TetR_C_31"/>
    <property type="match status" value="1"/>
</dbReference>
<proteinExistence type="predicted"/>
<sequence length="195" mass="21550">MPYVSSAVRRRQIVLAARRVLERRGLARASLRAVADEAGIALSTLQHVFRTREALFRAVVEEMLAAPRHAALSVGGPDQRFVDWLTDALHDLWQQVVDQEPGAHLARFEVTLHAVREGLAGNLARWNEERREAWIAKTLELAGWELRLPTDQVARLVAAFVDGLLLQYLADPDPERVAADLRQAAVAVAAVAAAD</sequence>
<evidence type="ECO:0000313" key="6">
    <source>
        <dbReference type="EMBL" id="GAA3392020.1"/>
    </source>
</evidence>
<evidence type="ECO:0000256" key="4">
    <source>
        <dbReference type="PROSITE-ProRule" id="PRU00335"/>
    </source>
</evidence>
<organism evidence="6 7">
    <name type="scientific">Cryptosporangium minutisporangium</name>
    <dbReference type="NCBI Taxonomy" id="113569"/>
    <lineage>
        <taxon>Bacteria</taxon>
        <taxon>Bacillati</taxon>
        <taxon>Actinomycetota</taxon>
        <taxon>Actinomycetes</taxon>
        <taxon>Cryptosporangiales</taxon>
        <taxon>Cryptosporangiaceae</taxon>
        <taxon>Cryptosporangium</taxon>
    </lineage>
</organism>
<accession>A0ABP6T437</accession>
<dbReference type="Pfam" id="PF00440">
    <property type="entry name" value="TetR_N"/>
    <property type="match status" value="1"/>
</dbReference>
<dbReference type="InterPro" id="IPR041583">
    <property type="entry name" value="TetR_C_31"/>
</dbReference>
<dbReference type="InterPro" id="IPR050109">
    <property type="entry name" value="HTH-type_TetR-like_transc_reg"/>
</dbReference>
<feature type="DNA-binding region" description="H-T-H motif" evidence="4">
    <location>
        <begin position="30"/>
        <end position="49"/>
    </location>
</feature>
<dbReference type="InterPro" id="IPR036271">
    <property type="entry name" value="Tet_transcr_reg_TetR-rel_C_sf"/>
</dbReference>
<dbReference type="RefSeq" id="WP_345730841.1">
    <property type="nucleotide sequence ID" value="NZ_BAAAYN010000035.1"/>
</dbReference>
<feature type="domain" description="HTH tetR-type" evidence="5">
    <location>
        <begin position="7"/>
        <end position="67"/>
    </location>
</feature>
<comment type="caution">
    <text evidence="6">The sequence shown here is derived from an EMBL/GenBank/DDBJ whole genome shotgun (WGS) entry which is preliminary data.</text>
</comment>
<dbReference type="SUPFAM" id="SSF46689">
    <property type="entry name" value="Homeodomain-like"/>
    <property type="match status" value="1"/>
</dbReference>
<dbReference type="Proteomes" id="UP001501676">
    <property type="component" value="Unassembled WGS sequence"/>
</dbReference>
<dbReference type="EMBL" id="BAAAYN010000035">
    <property type="protein sequence ID" value="GAA3392020.1"/>
    <property type="molecule type" value="Genomic_DNA"/>
</dbReference>
<dbReference type="PANTHER" id="PTHR30055">
    <property type="entry name" value="HTH-TYPE TRANSCRIPTIONAL REGULATOR RUTR"/>
    <property type="match status" value="1"/>
</dbReference>
<dbReference type="PANTHER" id="PTHR30055:SF234">
    <property type="entry name" value="HTH-TYPE TRANSCRIPTIONAL REGULATOR BETI"/>
    <property type="match status" value="1"/>
</dbReference>
<dbReference type="SUPFAM" id="SSF48498">
    <property type="entry name" value="Tetracyclin repressor-like, C-terminal domain"/>
    <property type="match status" value="1"/>
</dbReference>
<keyword evidence="2 4" id="KW-0238">DNA-binding</keyword>
<dbReference type="PROSITE" id="PS50977">
    <property type="entry name" value="HTH_TETR_2"/>
    <property type="match status" value="1"/>
</dbReference>
<keyword evidence="1" id="KW-0805">Transcription regulation</keyword>
<evidence type="ECO:0000256" key="1">
    <source>
        <dbReference type="ARBA" id="ARBA00023015"/>
    </source>
</evidence>
<name>A0ABP6T437_9ACTN</name>
<dbReference type="InterPro" id="IPR009057">
    <property type="entry name" value="Homeodomain-like_sf"/>
</dbReference>
<keyword evidence="3" id="KW-0804">Transcription</keyword>
<evidence type="ECO:0000256" key="3">
    <source>
        <dbReference type="ARBA" id="ARBA00023163"/>
    </source>
</evidence>
<gene>
    <name evidence="6" type="ORF">GCM10020369_52130</name>
</gene>
<keyword evidence="7" id="KW-1185">Reference proteome</keyword>